<dbReference type="Pfam" id="PF13426">
    <property type="entry name" value="PAS_9"/>
    <property type="match status" value="2"/>
</dbReference>
<dbReference type="Gene3D" id="3.30.450.20">
    <property type="entry name" value="PAS domain"/>
    <property type="match status" value="3"/>
</dbReference>
<dbReference type="Proteomes" id="UP000466514">
    <property type="component" value="Chromosome"/>
</dbReference>
<dbReference type="NCBIfam" id="TIGR00229">
    <property type="entry name" value="sensory_box"/>
    <property type="match status" value="2"/>
</dbReference>
<dbReference type="SMART" id="SM00086">
    <property type="entry name" value="PAC"/>
    <property type="match status" value="3"/>
</dbReference>
<organism evidence="5 6">
    <name type="scientific">Mycolicibacterium psychrotolerans</name>
    <dbReference type="NCBI Taxonomy" id="216929"/>
    <lineage>
        <taxon>Bacteria</taxon>
        <taxon>Bacillati</taxon>
        <taxon>Actinomycetota</taxon>
        <taxon>Actinomycetes</taxon>
        <taxon>Mycobacteriales</taxon>
        <taxon>Mycobacteriaceae</taxon>
        <taxon>Mycolicibacterium</taxon>
    </lineage>
</organism>
<dbReference type="RefSeq" id="WP_163723589.1">
    <property type="nucleotide sequence ID" value="NZ_AP022574.1"/>
</dbReference>
<dbReference type="SMART" id="SM00091">
    <property type="entry name" value="PAS"/>
    <property type="match status" value="3"/>
</dbReference>
<feature type="domain" description="PAS" evidence="2">
    <location>
        <begin position="271"/>
        <end position="327"/>
    </location>
</feature>
<sequence length="568" mass="61683">MADSTSAQAIAAAVAAGLNIDDDAAAVIVQAASGKIVAATPQVQQILGLEPGEVLGRDSTDPRWAAVGADGVALRRQDQPWTRAVDTGQPVRGAIMGVHRLGHDPAGEHVWLTVDSVPFDFREDRPNRVVTRLAVITDARAAALQSAASARLHRLLMEHAPDIAAWQLLDTTFLWVSNSSRDILGYEPEEMIGRTAYELLHPDDVALMRDDDDAAVLTPRTVRMRHRDGCYRWLDVATQVIRDAAGEPAQLRSTWRDVTVRVDAEEERESAARMIRSVWSSSPIGIAICDADGVIEDANHALCVMLGRQRGDVVGRPLHTFAHGDDHGLDAVTPLPEAGSGAHESESRYLRPDGTAFWGLRTTAALDTRIGREPRYLVHLQDVTIRRIAHQKLIHTASHDALTGLTNRTAFDEQVERALKRLPPDACSGMLFIDIDDFKSVNDTYGHHVGDMLLQAVAGRLERAIREGDLAARLGGDEFVVWLPKVDPEEAVVVARRVASLLSAPYGVGSHTVQISVSVGVTTATADQRQLLLRAADRAMYRAKSTKSAVATEKAEGDAGRCQPPRST</sequence>
<dbReference type="Pfam" id="PF00990">
    <property type="entry name" value="GGDEF"/>
    <property type="match status" value="1"/>
</dbReference>
<dbReference type="CDD" id="cd00130">
    <property type="entry name" value="PAS"/>
    <property type="match status" value="2"/>
</dbReference>
<dbReference type="PANTHER" id="PTHR44757">
    <property type="entry name" value="DIGUANYLATE CYCLASE DGCP"/>
    <property type="match status" value="1"/>
</dbReference>
<dbReference type="InterPro" id="IPR052155">
    <property type="entry name" value="Biofilm_reg_signaling"/>
</dbReference>
<dbReference type="PROSITE" id="PS50113">
    <property type="entry name" value="PAC"/>
    <property type="match status" value="2"/>
</dbReference>
<dbReference type="InterPro" id="IPR043128">
    <property type="entry name" value="Rev_trsase/Diguanyl_cyclase"/>
</dbReference>
<feature type="domain" description="GGDEF" evidence="4">
    <location>
        <begin position="426"/>
        <end position="555"/>
    </location>
</feature>
<keyword evidence="6" id="KW-1185">Reference proteome</keyword>
<dbReference type="InterPro" id="IPR000160">
    <property type="entry name" value="GGDEF_dom"/>
</dbReference>
<protein>
    <recommendedName>
        <fullName evidence="7">Diguanylate cyclase</fullName>
    </recommendedName>
</protein>
<evidence type="ECO:0000259" key="3">
    <source>
        <dbReference type="PROSITE" id="PS50113"/>
    </source>
</evidence>
<dbReference type="PANTHER" id="PTHR44757:SF2">
    <property type="entry name" value="BIOFILM ARCHITECTURE MAINTENANCE PROTEIN MBAA"/>
    <property type="match status" value="1"/>
</dbReference>
<name>A0A7I7MFG9_9MYCO</name>
<dbReference type="InterPro" id="IPR000700">
    <property type="entry name" value="PAS-assoc_C"/>
</dbReference>
<dbReference type="NCBIfam" id="TIGR00254">
    <property type="entry name" value="GGDEF"/>
    <property type="match status" value="1"/>
</dbReference>
<dbReference type="InterPro" id="IPR035965">
    <property type="entry name" value="PAS-like_dom_sf"/>
</dbReference>
<evidence type="ECO:0000256" key="1">
    <source>
        <dbReference type="SAM" id="MobiDB-lite"/>
    </source>
</evidence>
<dbReference type="AlphaFoldDB" id="A0A7I7MFG9"/>
<dbReference type="InterPro" id="IPR001610">
    <property type="entry name" value="PAC"/>
</dbReference>
<gene>
    <name evidence="5" type="ORF">MPSYJ_37440</name>
</gene>
<dbReference type="CDD" id="cd01949">
    <property type="entry name" value="GGDEF"/>
    <property type="match status" value="1"/>
</dbReference>
<dbReference type="Gene3D" id="3.30.70.270">
    <property type="match status" value="1"/>
</dbReference>
<feature type="domain" description="PAS" evidence="2">
    <location>
        <begin position="20"/>
        <end position="57"/>
    </location>
</feature>
<evidence type="ECO:0000313" key="5">
    <source>
        <dbReference type="EMBL" id="BBX70283.1"/>
    </source>
</evidence>
<feature type="domain" description="PAS" evidence="2">
    <location>
        <begin position="173"/>
        <end position="210"/>
    </location>
</feature>
<evidence type="ECO:0008006" key="7">
    <source>
        <dbReference type="Google" id="ProtNLM"/>
    </source>
</evidence>
<evidence type="ECO:0000313" key="6">
    <source>
        <dbReference type="Proteomes" id="UP000466514"/>
    </source>
</evidence>
<accession>A0A7I7MFG9</accession>
<feature type="domain" description="PAC" evidence="3">
    <location>
        <begin position="218"/>
        <end position="270"/>
    </location>
</feature>
<dbReference type="InterPro" id="IPR000014">
    <property type="entry name" value="PAS"/>
</dbReference>
<evidence type="ECO:0000259" key="4">
    <source>
        <dbReference type="PROSITE" id="PS50887"/>
    </source>
</evidence>
<dbReference type="FunFam" id="3.30.70.270:FF:000001">
    <property type="entry name" value="Diguanylate cyclase domain protein"/>
    <property type="match status" value="1"/>
</dbReference>
<dbReference type="PROSITE" id="PS50112">
    <property type="entry name" value="PAS"/>
    <property type="match status" value="3"/>
</dbReference>
<proteinExistence type="predicted"/>
<dbReference type="KEGG" id="mpsc:MPSYJ_37440"/>
<dbReference type="EMBL" id="AP022574">
    <property type="protein sequence ID" value="BBX70283.1"/>
    <property type="molecule type" value="Genomic_DNA"/>
</dbReference>
<evidence type="ECO:0000259" key="2">
    <source>
        <dbReference type="PROSITE" id="PS50112"/>
    </source>
</evidence>
<dbReference type="SMART" id="SM00267">
    <property type="entry name" value="GGDEF"/>
    <property type="match status" value="1"/>
</dbReference>
<feature type="region of interest" description="Disordered" evidence="1">
    <location>
        <begin position="546"/>
        <end position="568"/>
    </location>
</feature>
<dbReference type="SUPFAM" id="SSF55785">
    <property type="entry name" value="PYP-like sensor domain (PAS domain)"/>
    <property type="match status" value="3"/>
</dbReference>
<feature type="domain" description="PAC" evidence="3">
    <location>
        <begin position="343"/>
        <end position="395"/>
    </location>
</feature>
<dbReference type="InterPro" id="IPR013655">
    <property type="entry name" value="PAS_fold_3"/>
</dbReference>
<dbReference type="SUPFAM" id="SSF55073">
    <property type="entry name" value="Nucleotide cyclase"/>
    <property type="match status" value="1"/>
</dbReference>
<dbReference type="PROSITE" id="PS50887">
    <property type="entry name" value="GGDEF"/>
    <property type="match status" value="1"/>
</dbReference>
<reference evidence="5 6" key="1">
    <citation type="journal article" date="2019" name="Emerg. Microbes Infect.">
        <title>Comprehensive subspecies identification of 175 nontuberculous mycobacteria species based on 7547 genomic profiles.</title>
        <authorList>
            <person name="Matsumoto Y."/>
            <person name="Kinjo T."/>
            <person name="Motooka D."/>
            <person name="Nabeya D."/>
            <person name="Jung N."/>
            <person name="Uechi K."/>
            <person name="Horii T."/>
            <person name="Iida T."/>
            <person name="Fujita J."/>
            <person name="Nakamura S."/>
        </authorList>
    </citation>
    <scope>NUCLEOTIDE SEQUENCE [LARGE SCALE GENOMIC DNA]</scope>
    <source>
        <strain evidence="5 6">JCM 13323</strain>
    </source>
</reference>
<dbReference type="InterPro" id="IPR029787">
    <property type="entry name" value="Nucleotide_cyclase"/>
</dbReference>
<dbReference type="Pfam" id="PF08447">
    <property type="entry name" value="PAS_3"/>
    <property type="match status" value="1"/>
</dbReference>